<sequence length="161" mass="18862">IRNEDIIRIYKINETIGIEINNIKTILNIFKRTKGPPASVKNILGSLWSLVMRDETRIHIDIIADLMGWFYLRLQPTNYADELGASPSLEEILRFMGRFGSMVEQDKSEIFYYNLKLERNINKIYPFQIIFDENGPRFLPRDIDENQVSRAKIIFADGTEF</sequence>
<accession>X1ERE0</accession>
<feature type="non-terminal residue" evidence="1">
    <location>
        <position position="1"/>
    </location>
</feature>
<proteinExistence type="predicted"/>
<dbReference type="EMBL" id="BARU01005353">
    <property type="protein sequence ID" value="GAH35142.1"/>
    <property type="molecule type" value="Genomic_DNA"/>
</dbReference>
<reference evidence="1" key="1">
    <citation type="journal article" date="2014" name="Front. Microbiol.">
        <title>High frequency of phylogenetically diverse reductive dehalogenase-homologous genes in deep subseafloor sedimentary metagenomes.</title>
        <authorList>
            <person name="Kawai M."/>
            <person name="Futagami T."/>
            <person name="Toyoda A."/>
            <person name="Takaki Y."/>
            <person name="Nishi S."/>
            <person name="Hori S."/>
            <person name="Arai W."/>
            <person name="Tsubouchi T."/>
            <person name="Morono Y."/>
            <person name="Uchiyama I."/>
            <person name="Ito T."/>
            <person name="Fujiyama A."/>
            <person name="Inagaki F."/>
            <person name="Takami H."/>
        </authorList>
    </citation>
    <scope>NUCLEOTIDE SEQUENCE</scope>
    <source>
        <strain evidence="1">Expedition CK06-06</strain>
    </source>
</reference>
<evidence type="ECO:0000313" key="1">
    <source>
        <dbReference type="EMBL" id="GAH35142.1"/>
    </source>
</evidence>
<name>X1ERE0_9ZZZZ</name>
<protein>
    <submittedName>
        <fullName evidence="1">Uncharacterized protein</fullName>
    </submittedName>
</protein>
<organism evidence="1">
    <name type="scientific">marine sediment metagenome</name>
    <dbReference type="NCBI Taxonomy" id="412755"/>
    <lineage>
        <taxon>unclassified sequences</taxon>
        <taxon>metagenomes</taxon>
        <taxon>ecological metagenomes</taxon>
    </lineage>
</organism>
<dbReference type="AlphaFoldDB" id="X1ERE0"/>
<gene>
    <name evidence="1" type="ORF">S03H2_10408</name>
</gene>
<comment type="caution">
    <text evidence="1">The sequence shown here is derived from an EMBL/GenBank/DDBJ whole genome shotgun (WGS) entry which is preliminary data.</text>
</comment>